<keyword evidence="11" id="KW-1185">Reference proteome</keyword>
<dbReference type="OrthoDB" id="1368at2759"/>
<feature type="compositionally biased region" description="Polar residues" evidence="8">
    <location>
        <begin position="472"/>
        <end position="482"/>
    </location>
</feature>
<dbReference type="EMBL" id="KQ964258">
    <property type="protein sequence ID" value="KXJ88630.1"/>
    <property type="molecule type" value="Genomic_DNA"/>
</dbReference>
<dbReference type="PANTHER" id="PTHR33281:SF19">
    <property type="entry name" value="VOLTAGE-DEPENDENT ANION CHANNEL-FORMING PROTEIN YNEE"/>
    <property type="match status" value="1"/>
</dbReference>
<evidence type="ECO:0000313" key="10">
    <source>
        <dbReference type="EMBL" id="KXJ88630.1"/>
    </source>
</evidence>
<feature type="compositionally biased region" description="Polar residues" evidence="8">
    <location>
        <begin position="55"/>
        <end position="70"/>
    </location>
</feature>
<name>A0A136IUG8_9PEZI</name>
<feature type="transmembrane region" description="Helical" evidence="9">
    <location>
        <begin position="105"/>
        <end position="123"/>
    </location>
</feature>
<accession>A0A136IUG8</accession>
<evidence type="ECO:0000256" key="1">
    <source>
        <dbReference type="ARBA" id="ARBA00004651"/>
    </source>
</evidence>
<evidence type="ECO:0000256" key="4">
    <source>
        <dbReference type="ARBA" id="ARBA00022692"/>
    </source>
</evidence>
<feature type="transmembrane region" description="Helical" evidence="9">
    <location>
        <begin position="129"/>
        <end position="151"/>
    </location>
</feature>
<evidence type="ECO:0000256" key="5">
    <source>
        <dbReference type="ARBA" id="ARBA00022989"/>
    </source>
</evidence>
<keyword evidence="3" id="KW-1003">Cell membrane</keyword>
<keyword evidence="5 9" id="KW-1133">Transmembrane helix</keyword>
<evidence type="ECO:0000256" key="2">
    <source>
        <dbReference type="ARBA" id="ARBA00022448"/>
    </source>
</evidence>
<proteinExistence type="predicted"/>
<sequence length="496" mass="54493">MSEEGGHSGPGNAAAPTTGNTNGAATTVSADQPAPINTQKTKPNTYDINEDEYPTSPQGTRTPNPFSRRQTSMDIDDYFAGPRDIQKHSKWPLFMQLHGSIVPKLILPITFVGAWATLITVISENFASIDLGISSILLTVTGFVVGLGLSFRSSTAYERYAEGRRYWGTLTLTCQTLARTIWIHAKERPECAKEDVISKLTAMNLLVAFAVSLKHKLRFEPYMHYHDLKDLVEHLETFSEQATKEKLSSPARKPGVFKQVGESLGVTFATSNPRKEMKKATTPLGNLPLEILLYLSAYIDQLVADGQLPVPMQQTTAYNGLTALNDVLTGCERVLNTPLPIAYAIAIQQITWLYVMIMPFQLLSTLKWITIPATIAASCIIFSILFIGREIENPFGNDVNDLPLEAFCAQIMEDLEIMSARPKAVWADIVQHPKNKVLFPHSNSTAEVWASRPEGALRRALYNRPHNAFSGTNPCGANTAEGSVNGEKKPAASSNV</sequence>
<dbReference type="Pfam" id="PF25539">
    <property type="entry name" value="Bestrophin_2"/>
    <property type="match status" value="1"/>
</dbReference>
<evidence type="ECO:0000256" key="9">
    <source>
        <dbReference type="SAM" id="Phobius"/>
    </source>
</evidence>
<dbReference type="InParanoid" id="A0A136IUG8"/>
<dbReference type="PANTHER" id="PTHR33281">
    <property type="entry name" value="UPF0187 PROTEIN YNEE"/>
    <property type="match status" value="1"/>
</dbReference>
<evidence type="ECO:0000256" key="3">
    <source>
        <dbReference type="ARBA" id="ARBA00022475"/>
    </source>
</evidence>
<feature type="compositionally biased region" description="Polar residues" evidence="8">
    <location>
        <begin position="35"/>
        <end position="47"/>
    </location>
</feature>
<keyword evidence="2" id="KW-0813">Transport</keyword>
<evidence type="ECO:0000256" key="8">
    <source>
        <dbReference type="SAM" id="MobiDB-lite"/>
    </source>
</evidence>
<feature type="transmembrane region" description="Helical" evidence="9">
    <location>
        <begin position="341"/>
        <end position="362"/>
    </location>
</feature>
<reference evidence="11" key="1">
    <citation type="submission" date="2016-02" db="EMBL/GenBank/DDBJ databases">
        <title>Draft genome sequence of Microdochium bolleyi, a fungal endophyte of beachgrass.</title>
        <authorList>
            <consortium name="DOE Joint Genome Institute"/>
            <person name="David A.S."/>
            <person name="May G."/>
            <person name="Haridas S."/>
            <person name="Lim J."/>
            <person name="Wang M."/>
            <person name="Labutti K."/>
            <person name="Lipzen A."/>
            <person name="Barry K."/>
            <person name="Grigoriev I.V."/>
        </authorList>
    </citation>
    <scope>NUCLEOTIDE SEQUENCE [LARGE SCALE GENOMIC DNA]</scope>
    <source>
        <strain evidence="11">J235TASD1</strain>
    </source>
</reference>
<dbReference type="GO" id="GO:0005254">
    <property type="term" value="F:chloride channel activity"/>
    <property type="evidence" value="ECO:0007669"/>
    <property type="project" value="InterPro"/>
</dbReference>
<keyword evidence="6" id="KW-0406">Ion transport</keyword>
<evidence type="ECO:0000313" key="11">
    <source>
        <dbReference type="Proteomes" id="UP000070501"/>
    </source>
</evidence>
<dbReference type="InterPro" id="IPR044669">
    <property type="entry name" value="YneE/VCCN1/2-like"/>
</dbReference>
<dbReference type="Proteomes" id="UP000070501">
    <property type="component" value="Unassembled WGS sequence"/>
</dbReference>
<protein>
    <submittedName>
        <fullName evidence="10">Bestrophin, RFP-TM, chloride channel-domain-containing protein</fullName>
    </submittedName>
</protein>
<organism evidence="10 11">
    <name type="scientific">Microdochium bolleyi</name>
    <dbReference type="NCBI Taxonomy" id="196109"/>
    <lineage>
        <taxon>Eukaryota</taxon>
        <taxon>Fungi</taxon>
        <taxon>Dikarya</taxon>
        <taxon>Ascomycota</taxon>
        <taxon>Pezizomycotina</taxon>
        <taxon>Sordariomycetes</taxon>
        <taxon>Xylariomycetidae</taxon>
        <taxon>Xylariales</taxon>
        <taxon>Microdochiaceae</taxon>
        <taxon>Microdochium</taxon>
    </lineage>
</organism>
<keyword evidence="7 9" id="KW-0472">Membrane</keyword>
<dbReference type="AlphaFoldDB" id="A0A136IUG8"/>
<feature type="region of interest" description="Disordered" evidence="8">
    <location>
        <begin position="472"/>
        <end position="496"/>
    </location>
</feature>
<gene>
    <name evidence="10" type="ORF">Micbo1qcDRAFT_123041</name>
</gene>
<evidence type="ECO:0000256" key="6">
    <source>
        <dbReference type="ARBA" id="ARBA00023065"/>
    </source>
</evidence>
<dbReference type="GO" id="GO:0005886">
    <property type="term" value="C:plasma membrane"/>
    <property type="evidence" value="ECO:0007669"/>
    <property type="project" value="UniProtKB-SubCell"/>
</dbReference>
<feature type="region of interest" description="Disordered" evidence="8">
    <location>
        <begin position="1"/>
        <end position="70"/>
    </location>
</feature>
<evidence type="ECO:0000256" key="7">
    <source>
        <dbReference type="ARBA" id="ARBA00023136"/>
    </source>
</evidence>
<feature type="compositionally biased region" description="Low complexity" evidence="8">
    <location>
        <begin position="10"/>
        <end position="27"/>
    </location>
</feature>
<feature type="transmembrane region" description="Helical" evidence="9">
    <location>
        <begin position="368"/>
        <end position="387"/>
    </location>
</feature>
<comment type="subcellular location">
    <subcellularLocation>
        <location evidence="1">Cell membrane</location>
        <topology evidence="1">Multi-pass membrane protein</topology>
    </subcellularLocation>
</comment>
<keyword evidence="4 9" id="KW-0812">Transmembrane</keyword>